<feature type="signal peptide" evidence="1">
    <location>
        <begin position="1"/>
        <end position="19"/>
    </location>
</feature>
<evidence type="ECO:0000313" key="3">
    <source>
        <dbReference type="Proteomes" id="UP001620409"/>
    </source>
</evidence>
<sequence>MKKRSLLMCLGLASGVLGASEPPQVVLHGTVTTESGEHPAWFTLMCTQGSGGALSMQLALVADTAPAFPFDAYEGPDAPASHQPSAELRVGHQSLASVPVAGWYGGDGPGMFVFGIATTPGQRNAITRAVAALSKSGVTFTWIQNSGNVQTPPLMAQFVPDAAQSLALQRIAAPCLPHRR</sequence>
<proteinExistence type="predicted"/>
<dbReference type="Proteomes" id="UP001620409">
    <property type="component" value="Unassembled WGS sequence"/>
</dbReference>
<name>A0ABW8IG03_9GAMM</name>
<comment type="caution">
    <text evidence="2">The sequence shown here is derived from an EMBL/GenBank/DDBJ whole genome shotgun (WGS) entry which is preliminary data.</text>
</comment>
<dbReference type="RefSeq" id="WP_380007923.1">
    <property type="nucleotide sequence ID" value="NZ_JADIKI010000022.1"/>
</dbReference>
<keyword evidence="3" id="KW-1185">Reference proteome</keyword>
<dbReference type="EMBL" id="JADIKI010000022">
    <property type="protein sequence ID" value="MFK2854082.1"/>
    <property type="molecule type" value="Genomic_DNA"/>
</dbReference>
<keyword evidence="1" id="KW-0732">Signal</keyword>
<accession>A0ABW8IG03</accession>
<evidence type="ECO:0000313" key="2">
    <source>
        <dbReference type="EMBL" id="MFK2854082.1"/>
    </source>
</evidence>
<protein>
    <submittedName>
        <fullName evidence="2">Uncharacterized protein</fullName>
    </submittedName>
</protein>
<organism evidence="2 3">
    <name type="scientific">Dyella humi</name>
    <dbReference type="NCBI Taxonomy" id="1770547"/>
    <lineage>
        <taxon>Bacteria</taxon>
        <taxon>Pseudomonadati</taxon>
        <taxon>Pseudomonadota</taxon>
        <taxon>Gammaproteobacteria</taxon>
        <taxon>Lysobacterales</taxon>
        <taxon>Rhodanobacteraceae</taxon>
        <taxon>Dyella</taxon>
    </lineage>
</organism>
<reference evidence="2 3" key="1">
    <citation type="submission" date="2020-10" db="EMBL/GenBank/DDBJ databases">
        <title>Phylogeny of dyella-like bacteria.</title>
        <authorList>
            <person name="Fu J."/>
        </authorList>
    </citation>
    <scope>NUCLEOTIDE SEQUENCE [LARGE SCALE GENOMIC DNA]</scope>
    <source>
        <strain evidence="2 3">DHG40</strain>
    </source>
</reference>
<feature type="chain" id="PRO_5045105722" evidence="1">
    <location>
        <begin position="20"/>
        <end position="180"/>
    </location>
</feature>
<evidence type="ECO:0000256" key="1">
    <source>
        <dbReference type="SAM" id="SignalP"/>
    </source>
</evidence>
<gene>
    <name evidence="2" type="ORF">ISP18_05735</name>
</gene>